<organism evidence="1 2">
    <name type="scientific">Thiohalocapsa halophila</name>
    <dbReference type="NCBI Taxonomy" id="69359"/>
    <lineage>
        <taxon>Bacteria</taxon>
        <taxon>Pseudomonadati</taxon>
        <taxon>Pseudomonadota</taxon>
        <taxon>Gammaproteobacteria</taxon>
        <taxon>Chromatiales</taxon>
        <taxon>Chromatiaceae</taxon>
        <taxon>Thiohalocapsa</taxon>
    </lineage>
</organism>
<sequence>MHHQDRDSREFVHRIDADDRICFVNDSWLAFATENDWPDGAPAVLGSPLMSYIADAKTRHIYRLLIDRVRATGHPLQFRYRCDSPDLRRFMEMRMSSKAEGEVELRSRVLRLEGRDPIPVLDTTQPRHSGNPLQICSWCKAIYAQATWLNLEEAMHTLDVLSDAVLPELTHGICPDCSDRMLRVGGAQ</sequence>
<reference evidence="1 2" key="1">
    <citation type="journal article" date="2020" name="Microorganisms">
        <title>Osmotic Adaptation and Compatible Solute Biosynthesis of Phototrophic Bacteria as Revealed from Genome Analyses.</title>
        <authorList>
            <person name="Imhoff J.F."/>
            <person name="Rahn T."/>
            <person name="Kunzel S."/>
            <person name="Keller A."/>
            <person name="Neulinger S.C."/>
        </authorList>
    </citation>
    <scope>NUCLEOTIDE SEQUENCE [LARGE SCALE GENOMIC DNA]</scope>
    <source>
        <strain evidence="1 2">DSM 6210</strain>
    </source>
</reference>
<evidence type="ECO:0000313" key="1">
    <source>
        <dbReference type="EMBL" id="MBK1633104.1"/>
    </source>
</evidence>
<dbReference type="RefSeq" id="WP_200241096.1">
    <property type="nucleotide sequence ID" value="NZ_NRRV01000068.1"/>
</dbReference>
<gene>
    <name evidence="1" type="ORF">CKO31_20585</name>
</gene>
<evidence type="ECO:0008006" key="3">
    <source>
        <dbReference type="Google" id="ProtNLM"/>
    </source>
</evidence>
<name>A0ABS1CMN5_9GAMM</name>
<comment type="caution">
    <text evidence="1">The sequence shown here is derived from an EMBL/GenBank/DDBJ whole genome shotgun (WGS) entry which is preliminary data.</text>
</comment>
<dbReference type="Proteomes" id="UP000748752">
    <property type="component" value="Unassembled WGS sequence"/>
</dbReference>
<dbReference type="EMBL" id="NRRV01000068">
    <property type="protein sequence ID" value="MBK1633104.1"/>
    <property type="molecule type" value="Genomic_DNA"/>
</dbReference>
<protein>
    <recommendedName>
        <fullName evidence="3">PAS domain-containing protein</fullName>
    </recommendedName>
</protein>
<evidence type="ECO:0000313" key="2">
    <source>
        <dbReference type="Proteomes" id="UP000748752"/>
    </source>
</evidence>
<proteinExistence type="predicted"/>
<accession>A0ABS1CMN5</accession>
<keyword evidence="2" id="KW-1185">Reference proteome</keyword>